<dbReference type="EMBL" id="CAXAMN010026812">
    <property type="protein sequence ID" value="CAK9106017.1"/>
    <property type="molecule type" value="Genomic_DNA"/>
</dbReference>
<proteinExistence type="predicted"/>
<keyword evidence="3" id="KW-1185">Reference proteome</keyword>
<organism evidence="2 3">
    <name type="scientific">Durusdinium trenchii</name>
    <dbReference type="NCBI Taxonomy" id="1381693"/>
    <lineage>
        <taxon>Eukaryota</taxon>
        <taxon>Sar</taxon>
        <taxon>Alveolata</taxon>
        <taxon>Dinophyceae</taxon>
        <taxon>Suessiales</taxon>
        <taxon>Symbiodiniaceae</taxon>
        <taxon>Durusdinium</taxon>
    </lineage>
</organism>
<sequence length="115" mass="12668">MHVTTRLAHQEGQGRCFCMFKIQGGISGLAQTCVPSGKTDRRVPKCLQCPAATDVAMDPAALKARLQADQGNQRAKQRSPAELTRSKGSVKRLETQWVPTWWDASCSAMHWTLNA</sequence>
<evidence type="ECO:0000313" key="2">
    <source>
        <dbReference type="EMBL" id="CAK9106017.1"/>
    </source>
</evidence>
<name>A0ABP0S0X2_9DINO</name>
<accession>A0ABP0S0X2</accession>
<evidence type="ECO:0000313" key="3">
    <source>
        <dbReference type="Proteomes" id="UP001642484"/>
    </source>
</evidence>
<evidence type="ECO:0000256" key="1">
    <source>
        <dbReference type="SAM" id="MobiDB-lite"/>
    </source>
</evidence>
<reference evidence="2 3" key="1">
    <citation type="submission" date="2024-02" db="EMBL/GenBank/DDBJ databases">
        <authorList>
            <person name="Chen Y."/>
            <person name="Shah S."/>
            <person name="Dougan E. K."/>
            <person name="Thang M."/>
            <person name="Chan C."/>
        </authorList>
    </citation>
    <scope>NUCLEOTIDE SEQUENCE [LARGE SCALE GENOMIC DNA]</scope>
</reference>
<gene>
    <name evidence="2" type="ORF">CCMP2556_LOCUS49593</name>
</gene>
<feature type="region of interest" description="Disordered" evidence="1">
    <location>
        <begin position="66"/>
        <end position="90"/>
    </location>
</feature>
<comment type="caution">
    <text evidence="2">The sequence shown here is derived from an EMBL/GenBank/DDBJ whole genome shotgun (WGS) entry which is preliminary data.</text>
</comment>
<protein>
    <submittedName>
        <fullName evidence="2">Uncharacterized protein</fullName>
    </submittedName>
</protein>
<dbReference type="Proteomes" id="UP001642484">
    <property type="component" value="Unassembled WGS sequence"/>
</dbReference>